<dbReference type="SUPFAM" id="SSF57863">
    <property type="entry name" value="ArfGap/RecO-like zinc finger"/>
    <property type="match status" value="1"/>
</dbReference>
<dbReference type="SUPFAM" id="SSF50249">
    <property type="entry name" value="Nucleic acid-binding proteins"/>
    <property type="match status" value="1"/>
</dbReference>
<feature type="domain" description="DNA replication/recombination mediator RecO N-terminal" evidence="8">
    <location>
        <begin position="24"/>
        <end position="102"/>
    </location>
</feature>
<dbReference type="GO" id="GO:0006302">
    <property type="term" value="P:double-strand break repair"/>
    <property type="evidence" value="ECO:0007669"/>
    <property type="project" value="TreeGrafter"/>
</dbReference>
<dbReference type="Proteomes" id="UP000193136">
    <property type="component" value="Unassembled WGS sequence"/>
</dbReference>
<sequence>MFSKKLHVFSLENITILNPDRFPMHPQKSDAIILQHIDYGESDRIVTFFTPEQGLLKGFARGARKSRKRFGAALEPFSGVRLIWRQRPNSSLLNLQEAELLDLRDGLRRDLKALALAAYGCELVTALFGEGGAHPEVYAMLKSLLDQLDVDGGCAEYRLLLELRLLRLSGHEPHLLHCAVCGGALPEQVHFSAEQGGSLCPVCRVPGARPVSLATLGSLARCRETPADRFAGFHLGATTLGEGAPLCTAALDAQLPRRIKSREFLDRLEPLPAAPRPSDGGGHS</sequence>
<keyword evidence="4 7" id="KW-0233">DNA recombination</keyword>
<evidence type="ECO:0000256" key="2">
    <source>
        <dbReference type="ARBA" id="ARBA00021310"/>
    </source>
</evidence>
<proteinExistence type="inferred from homology"/>
<dbReference type="PANTHER" id="PTHR33991:SF1">
    <property type="entry name" value="DNA REPAIR PROTEIN RECO"/>
    <property type="match status" value="1"/>
</dbReference>
<keyword evidence="3 7" id="KW-0227">DNA damage</keyword>
<dbReference type="NCBIfam" id="TIGR00613">
    <property type="entry name" value="reco"/>
    <property type="match status" value="1"/>
</dbReference>
<dbReference type="Pfam" id="PF11967">
    <property type="entry name" value="RecO_N"/>
    <property type="match status" value="1"/>
</dbReference>
<organism evidence="9 10">
    <name type="scientific">Geothermobacter hydrogeniphilus</name>
    <dbReference type="NCBI Taxonomy" id="1969733"/>
    <lineage>
        <taxon>Bacteria</taxon>
        <taxon>Pseudomonadati</taxon>
        <taxon>Thermodesulfobacteriota</taxon>
        <taxon>Desulfuromonadia</taxon>
        <taxon>Desulfuromonadales</taxon>
        <taxon>Geothermobacteraceae</taxon>
        <taxon>Geothermobacter</taxon>
    </lineage>
</organism>
<comment type="caution">
    <text evidence="9">The sequence shown here is derived from an EMBL/GenBank/DDBJ whole genome shotgun (WGS) entry which is preliminary data.</text>
</comment>
<protein>
    <recommendedName>
        <fullName evidence="2 7">DNA repair protein RecO</fullName>
    </recommendedName>
    <alternativeName>
        <fullName evidence="6 7">Recombination protein O</fullName>
    </alternativeName>
</protein>
<dbReference type="EMBL" id="NAAD01000021">
    <property type="protein sequence ID" value="ORJ57154.1"/>
    <property type="molecule type" value="Genomic_DNA"/>
</dbReference>
<evidence type="ECO:0000313" key="9">
    <source>
        <dbReference type="EMBL" id="ORJ57154.1"/>
    </source>
</evidence>
<comment type="similarity">
    <text evidence="1 7">Belongs to the RecO family.</text>
</comment>
<evidence type="ECO:0000256" key="1">
    <source>
        <dbReference type="ARBA" id="ARBA00007452"/>
    </source>
</evidence>
<evidence type="ECO:0000256" key="4">
    <source>
        <dbReference type="ARBA" id="ARBA00023172"/>
    </source>
</evidence>
<dbReference type="PANTHER" id="PTHR33991">
    <property type="entry name" value="DNA REPAIR PROTEIN RECO"/>
    <property type="match status" value="1"/>
</dbReference>
<dbReference type="InterPro" id="IPR037278">
    <property type="entry name" value="ARFGAP/RecO"/>
</dbReference>
<comment type="function">
    <text evidence="7">Involved in DNA repair and RecF pathway recombination.</text>
</comment>
<name>A0A1X0XW96_9BACT</name>
<evidence type="ECO:0000259" key="8">
    <source>
        <dbReference type="Pfam" id="PF11967"/>
    </source>
</evidence>
<dbReference type="InterPro" id="IPR022572">
    <property type="entry name" value="DNA_rep/recomb_RecO_N"/>
</dbReference>
<dbReference type="Gene3D" id="2.40.50.140">
    <property type="entry name" value="Nucleic acid-binding proteins"/>
    <property type="match status" value="1"/>
</dbReference>
<keyword evidence="10" id="KW-1185">Reference proteome</keyword>
<dbReference type="AlphaFoldDB" id="A0A1X0XW96"/>
<accession>A0A1X0XW96</accession>
<evidence type="ECO:0000256" key="7">
    <source>
        <dbReference type="HAMAP-Rule" id="MF_00201"/>
    </source>
</evidence>
<dbReference type="Gene3D" id="1.20.1440.120">
    <property type="entry name" value="Recombination protein O, C-terminal domain"/>
    <property type="match status" value="1"/>
</dbReference>
<dbReference type="InterPro" id="IPR012340">
    <property type="entry name" value="NA-bd_OB-fold"/>
</dbReference>
<evidence type="ECO:0000256" key="5">
    <source>
        <dbReference type="ARBA" id="ARBA00023204"/>
    </source>
</evidence>
<dbReference type="GO" id="GO:0006310">
    <property type="term" value="P:DNA recombination"/>
    <property type="evidence" value="ECO:0007669"/>
    <property type="project" value="UniProtKB-UniRule"/>
</dbReference>
<dbReference type="STRING" id="1969733.B5V00_14145"/>
<dbReference type="InterPro" id="IPR042242">
    <property type="entry name" value="RecO_C"/>
</dbReference>
<gene>
    <name evidence="7" type="primary">recO</name>
    <name evidence="9" type="ORF">B5V00_14145</name>
</gene>
<keyword evidence="5 7" id="KW-0234">DNA repair</keyword>
<dbReference type="Pfam" id="PF02565">
    <property type="entry name" value="RecO_C"/>
    <property type="match status" value="1"/>
</dbReference>
<dbReference type="HAMAP" id="MF_00201">
    <property type="entry name" value="RecO"/>
    <property type="match status" value="1"/>
</dbReference>
<evidence type="ECO:0000256" key="6">
    <source>
        <dbReference type="ARBA" id="ARBA00033409"/>
    </source>
</evidence>
<dbReference type="InterPro" id="IPR003717">
    <property type="entry name" value="RecO"/>
</dbReference>
<reference evidence="9 10" key="1">
    <citation type="submission" date="2017-03" db="EMBL/GenBank/DDBJ databases">
        <title>Genome sequence of Geothermobacter sp. EPR-M, Deep-Sea Iron Reducer.</title>
        <authorList>
            <person name="Tully B."/>
            <person name="Savalia P."/>
            <person name="Abuyen K."/>
            <person name="Baughan C."/>
            <person name="Romero E."/>
            <person name="Ronkowski C."/>
            <person name="Torres B."/>
            <person name="Tremblay J."/>
            <person name="Trujillo A."/>
            <person name="Tyler M."/>
            <person name="Perez-Rodriguez I."/>
            <person name="Amend J."/>
        </authorList>
    </citation>
    <scope>NUCLEOTIDE SEQUENCE [LARGE SCALE GENOMIC DNA]</scope>
    <source>
        <strain evidence="9 10">EPR-M</strain>
    </source>
</reference>
<evidence type="ECO:0000256" key="3">
    <source>
        <dbReference type="ARBA" id="ARBA00022763"/>
    </source>
</evidence>
<evidence type="ECO:0000313" key="10">
    <source>
        <dbReference type="Proteomes" id="UP000193136"/>
    </source>
</evidence>
<dbReference type="GO" id="GO:0043590">
    <property type="term" value="C:bacterial nucleoid"/>
    <property type="evidence" value="ECO:0007669"/>
    <property type="project" value="TreeGrafter"/>
</dbReference>